<dbReference type="CDD" id="cd00637">
    <property type="entry name" value="7tm_classA_rhodopsin-like"/>
    <property type="match status" value="1"/>
</dbReference>
<evidence type="ECO:0000313" key="10">
    <source>
        <dbReference type="Ensembl" id="ENSEEEP00000013949.2"/>
    </source>
</evidence>
<dbReference type="GO" id="GO:0005886">
    <property type="term" value="C:plasma membrane"/>
    <property type="evidence" value="ECO:0007669"/>
    <property type="project" value="TreeGrafter"/>
</dbReference>
<dbReference type="GeneTree" id="ENSGT01040000241721"/>
<feature type="transmembrane region" description="Helical" evidence="8">
    <location>
        <begin position="41"/>
        <end position="61"/>
    </location>
</feature>
<reference evidence="10" key="5">
    <citation type="submission" date="2025-09" db="UniProtKB">
        <authorList>
            <consortium name="Ensembl"/>
        </authorList>
    </citation>
    <scope>IDENTIFICATION</scope>
</reference>
<evidence type="ECO:0000259" key="9">
    <source>
        <dbReference type="PROSITE" id="PS50262"/>
    </source>
</evidence>
<dbReference type="Proteomes" id="UP000314983">
    <property type="component" value="Chromosome 9"/>
</dbReference>
<comment type="subcellular location">
    <subcellularLocation>
        <location evidence="1">Membrane</location>
        <topology evidence="1">Multi-pass membrane protein</topology>
    </subcellularLocation>
</comment>
<name>A0A4W4EQ20_ELEEL</name>
<proteinExistence type="predicted"/>
<keyword evidence="6" id="KW-0675">Receptor</keyword>
<reference evidence="10" key="3">
    <citation type="submission" date="2020-05" db="EMBL/GenBank/DDBJ databases">
        <title>Electrophorus electricus (electric eel) genome, fEleEle1, primary haplotype.</title>
        <authorList>
            <person name="Myers G."/>
            <person name="Meyer A."/>
            <person name="Fedrigo O."/>
            <person name="Formenti G."/>
            <person name="Rhie A."/>
            <person name="Tracey A."/>
            <person name="Sims Y."/>
            <person name="Jarvis E.D."/>
        </authorList>
    </citation>
    <scope>NUCLEOTIDE SEQUENCE [LARGE SCALE GENOMIC DNA]</scope>
</reference>
<reference evidence="11" key="2">
    <citation type="journal article" date="2017" name="Sci. Adv.">
        <title>A tail of two voltages: Proteomic comparison of the three electric organs of the electric eel.</title>
        <authorList>
            <person name="Traeger L.L."/>
            <person name="Sabat G."/>
            <person name="Barrett-Wilt G.A."/>
            <person name="Wells G.B."/>
            <person name="Sussman M.R."/>
        </authorList>
    </citation>
    <scope>NUCLEOTIDE SEQUENCE [LARGE SCALE GENOMIC DNA]</scope>
</reference>
<evidence type="ECO:0000256" key="7">
    <source>
        <dbReference type="ARBA" id="ARBA00023224"/>
    </source>
</evidence>
<dbReference type="PANTHER" id="PTHR45695">
    <property type="entry name" value="LEUCOKININ RECEPTOR-RELATED"/>
    <property type="match status" value="1"/>
</dbReference>
<evidence type="ECO:0000256" key="8">
    <source>
        <dbReference type="SAM" id="Phobius"/>
    </source>
</evidence>
<dbReference type="GO" id="GO:0004930">
    <property type="term" value="F:G protein-coupled receptor activity"/>
    <property type="evidence" value="ECO:0007669"/>
    <property type="project" value="UniProtKB-KW"/>
</dbReference>
<dbReference type="InterPro" id="IPR000276">
    <property type="entry name" value="GPCR_Rhodpsn"/>
</dbReference>
<keyword evidence="11" id="KW-1185">Reference proteome</keyword>
<keyword evidence="7" id="KW-0807">Transducer</keyword>
<dbReference type="InterPro" id="IPR017452">
    <property type="entry name" value="GPCR_Rhodpsn_7TM"/>
</dbReference>
<dbReference type="Gene3D" id="1.20.1070.10">
    <property type="entry name" value="Rhodopsin 7-helix transmembrane proteins"/>
    <property type="match status" value="1"/>
</dbReference>
<dbReference type="PRINTS" id="PR00237">
    <property type="entry name" value="GPCRRHODOPSN"/>
</dbReference>
<sequence>MFFSADNVPHSLYLHVQNLSYFPFFSELQPSHWSVTVFETLVLLTIFLVSLIGNIGALILVAHDRRLADHTLFTLNLFLADLLFVSTIPFVITVRWTKAWKLGSPAFQMIMDFIRLRGTVTITTLATIGVERLLAILKMEASPSLNLKRVFGVLLLIWFFSTITLLPLFLFSSVVPCHIALRLCLYGEIQVCILMCPHLMGEIAWNAILIVSASHICVDY</sequence>
<keyword evidence="2 8" id="KW-0812">Transmembrane</keyword>
<evidence type="ECO:0000256" key="3">
    <source>
        <dbReference type="ARBA" id="ARBA00022989"/>
    </source>
</evidence>
<evidence type="ECO:0000256" key="5">
    <source>
        <dbReference type="ARBA" id="ARBA00023136"/>
    </source>
</evidence>
<dbReference type="Ensembl" id="ENSEEET00000014120.2">
    <property type="protein sequence ID" value="ENSEEEP00000013949.2"/>
    <property type="gene ID" value="ENSEEEG00000006932.2"/>
</dbReference>
<organism evidence="10 11">
    <name type="scientific">Electrophorus electricus</name>
    <name type="common">Electric eel</name>
    <name type="synonym">Gymnotus electricus</name>
    <dbReference type="NCBI Taxonomy" id="8005"/>
    <lineage>
        <taxon>Eukaryota</taxon>
        <taxon>Metazoa</taxon>
        <taxon>Chordata</taxon>
        <taxon>Craniata</taxon>
        <taxon>Vertebrata</taxon>
        <taxon>Euteleostomi</taxon>
        <taxon>Actinopterygii</taxon>
        <taxon>Neopterygii</taxon>
        <taxon>Teleostei</taxon>
        <taxon>Ostariophysi</taxon>
        <taxon>Gymnotiformes</taxon>
        <taxon>Gymnotoidei</taxon>
        <taxon>Gymnotidae</taxon>
        <taxon>Electrophorus</taxon>
    </lineage>
</organism>
<dbReference type="STRING" id="8005.ENSEEEP00000013949"/>
<dbReference type="Pfam" id="PF00001">
    <property type="entry name" value="7tm_1"/>
    <property type="match status" value="1"/>
</dbReference>
<keyword evidence="5 8" id="KW-0472">Membrane</keyword>
<reference evidence="10" key="4">
    <citation type="submission" date="2025-08" db="UniProtKB">
        <authorList>
            <consortium name="Ensembl"/>
        </authorList>
    </citation>
    <scope>IDENTIFICATION</scope>
</reference>
<evidence type="ECO:0000256" key="6">
    <source>
        <dbReference type="ARBA" id="ARBA00023170"/>
    </source>
</evidence>
<keyword evidence="3 8" id="KW-1133">Transmembrane helix</keyword>
<feature type="domain" description="G-protein coupled receptors family 1 profile" evidence="9">
    <location>
        <begin position="53"/>
        <end position="220"/>
    </location>
</feature>
<keyword evidence="4" id="KW-0297">G-protein coupled receptor</keyword>
<reference evidence="11" key="1">
    <citation type="journal article" date="2014" name="Science">
        <title>Nonhuman genetics. Genomic basis for the convergent evolution of electric organs.</title>
        <authorList>
            <person name="Gallant J.R."/>
            <person name="Traeger L.L."/>
            <person name="Volkening J.D."/>
            <person name="Moffett H."/>
            <person name="Chen P.H."/>
            <person name="Novina C.D."/>
            <person name="Phillips G.N.Jr."/>
            <person name="Anand R."/>
            <person name="Wells G.B."/>
            <person name="Pinch M."/>
            <person name="Guth R."/>
            <person name="Unguez G.A."/>
            <person name="Albert J.S."/>
            <person name="Zakon H.H."/>
            <person name="Samanta M.P."/>
            <person name="Sussman M.R."/>
        </authorList>
    </citation>
    <scope>NUCLEOTIDE SEQUENCE [LARGE SCALE GENOMIC DNA]</scope>
</reference>
<dbReference type="OMA" id="WDVTFAT"/>
<evidence type="ECO:0000256" key="2">
    <source>
        <dbReference type="ARBA" id="ARBA00022692"/>
    </source>
</evidence>
<evidence type="ECO:0000256" key="1">
    <source>
        <dbReference type="ARBA" id="ARBA00004141"/>
    </source>
</evidence>
<evidence type="ECO:0000313" key="11">
    <source>
        <dbReference type="Proteomes" id="UP000314983"/>
    </source>
</evidence>
<protein>
    <recommendedName>
        <fullName evidence="9">G-protein coupled receptors family 1 profile domain-containing protein</fullName>
    </recommendedName>
</protein>
<evidence type="ECO:0000256" key="4">
    <source>
        <dbReference type="ARBA" id="ARBA00023040"/>
    </source>
</evidence>
<accession>A0A4W4EQ20</accession>
<dbReference type="PROSITE" id="PS50262">
    <property type="entry name" value="G_PROTEIN_RECEP_F1_2"/>
    <property type="match status" value="1"/>
</dbReference>
<dbReference type="AlphaFoldDB" id="A0A4W4EQ20"/>
<feature type="transmembrane region" description="Helical" evidence="8">
    <location>
        <begin position="149"/>
        <end position="171"/>
    </location>
</feature>
<dbReference type="PANTHER" id="PTHR45695:SF37">
    <property type="entry name" value="FREE FATTY ACID RECEPTOR 4-LIKE"/>
    <property type="match status" value="1"/>
</dbReference>
<feature type="transmembrane region" description="Helical" evidence="8">
    <location>
        <begin position="116"/>
        <end position="137"/>
    </location>
</feature>
<feature type="transmembrane region" description="Helical" evidence="8">
    <location>
        <begin position="73"/>
        <end position="96"/>
    </location>
</feature>
<dbReference type="SUPFAM" id="SSF81321">
    <property type="entry name" value="Family A G protein-coupled receptor-like"/>
    <property type="match status" value="1"/>
</dbReference>